<gene>
    <name evidence="2" type="ORF">KIW84_057231</name>
</gene>
<dbReference type="GO" id="GO:0016298">
    <property type="term" value="F:lipase activity"/>
    <property type="evidence" value="ECO:0007669"/>
    <property type="project" value="InterPro"/>
</dbReference>
<dbReference type="SUPFAM" id="SSF52266">
    <property type="entry name" value="SGNH hydrolase"/>
    <property type="match status" value="1"/>
</dbReference>
<dbReference type="GO" id="GO:0005576">
    <property type="term" value="C:extracellular region"/>
    <property type="evidence" value="ECO:0007669"/>
    <property type="project" value="TreeGrafter"/>
</dbReference>
<dbReference type="InterPro" id="IPR036514">
    <property type="entry name" value="SGNH_hydro_sf"/>
</dbReference>
<dbReference type="InterPro" id="IPR008265">
    <property type="entry name" value="Lipase_GDSL_AS"/>
</dbReference>
<evidence type="ECO:0000256" key="1">
    <source>
        <dbReference type="ARBA" id="ARBA00008668"/>
    </source>
</evidence>
<reference evidence="2 3" key="1">
    <citation type="journal article" date="2022" name="Nat. Genet.">
        <title>Improved pea reference genome and pan-genome highlight genomic features and evolutionary characteristics.</title>
        <authorList>
            <person name="Yang T."/>
            <person name="Liu R."/>
            <person name="Luo Y."/>
            <person name="Hu S."/>
            <person name="Wang D."/>
            <person name="Wang C."/>
            <person name="Pandey M.K."/>
            <person name="Ge S."/>
            <person name="Xu Q."/>
            <person name="Li N."/>
            <person name="Li G."/>
            <person name="Huang Y."/>
            <person name="Saxena R.K."/>
            <person name="Ji Y."/>
            <person name="Li M."/>
            <person name="Yan X."/>
            <person name="He Y."/>
            <person name="Liu Y."/>
            <person name="Wang X."/>
            <person name="Xiang C."/>
            <person name="Varshney R.K."/>
            <person name="Ding H."/>
            <person name="Gao S."/>
            <person name="Zong X."/>
        </authorList>
    </citation>
    <scope>NUCLEOTIDE SEQUENCE [LARGE SCALE GENOMIC DNA]</scope>
    <source>
        <strain evidence="2 3">cv. Zhongwan 6</strain>
    </source>
</reference>
<dbReference type="Gene3D" id="3.40.50.1110">
    <property type="entry name" value="SGNH hydrolase"/>
    <property type="match status" value="1"/>
</dbReference>
<sequence>MNSRMKNLIWVRLATIFLVLFGRVSNIAIVANANAVYPAVFAFGDSIFDTGNNNNLATASKCNFPPYGRDFYGGAATGRFGNGKVLSDVITAAMGVKDTLPAYLNPQLTAKDLPTGVCFASGGSGLDDLTANAQGGVLTMGAQLNLFKQYIEKLRAAVGTHKSSKIISKALFIISAGNNDVAFAYSFTIRRTLVFNVYADMLVESSQNFLKSLYQLGARHVWVLSTIPLGCLPAARSTFGGSLRACVDFENVLAQTFNGMLSSSVSSLKASLPDYDVKFVDVYTPMLDIITNPSASGFQNVMNGCCGSGTFEMGTFCNRFTFQCPNTAAYFFWDVAHPSERAYQLTVAKLLHAQNYDLTSHHVAKALHPLNVSNINFNN</sequence>
<evidence type="ECO:0008006" key="4">
    <source>
        <dbReference type="Google" id="ProtNLM"/>
    </source>
</evidence>
<dbReference type="InterPro" id="IPR001087">
    <property type="entry name" value="GDSL"/>
</dbReference>
<evidence type="ECO:0000313" key="2">
    <source>
        <dbReference type="EMBL" id="KAI5412478.1"/>
    </source>
</evidence>
<dbReference type="Gramene" id="Psat05G0723100-T1">
    <property type="protein sequence ID" value="KAI5412478.1"/>
    <property type="gene ID" value="KIW84_057231"/>
</dbReference>
<name>A0A9D5AKR6_PEA</name>
<dbReference type="FunFam" id="3.40.50.1110:FF:000003">
    <property type="entry name" value="GDSL esterase/lipase APG"/>
    <property type="match status" value="1"/>
</dbReference>
<dbReference type="PANTHER" id="PTHR45642">
    <property type="entry name" value="GDSL ESTERASE/LIPASE EXL3"/>
    <property type="match status" value="1"/>
</dbReference>
<dbReference type="InterPro" id="IPR050592">
    <property type="entry name" value="GDSL_lipolytic_enzyme"/>
</dbReference>
<protein>
    <recommendedName>
        <fullName evidence="4">GDSL esterase/lipase</fullName>
    </recommendedName>
</protein>
<dbReference type="InterPro" id="IPR035669">
    <property type="entry name" value="SGNH_plant_lipase-like"/>
</dbReference>
<keyword evidence="3" id="KW-1185">Reference proteome</keyword>
<accession>A0A9D5AKR6</accession>
<dbReference type="GO" id="GO:0006629">
    <property type="term" value="P:lipid metabolic process"/>
    <property type="evidence" value="ECO:0007669"/>
    <property type="project" value="InterPro"/>
</dbReference>
<dbReference type="PROSITE" id="PS01098">
    <property type="entry name" value="LIPASE_GDSL_SER"/>
    <property type="match status" value="1"/>
</dbReference>
<comment type="caution">
    <text evidence="2">The sequence shown here is derived from an EMBL/GenBank/DDBJ whole genome shotgun (WGS) entry which is preliminary data.</text>
</comment>
<dbReference type="CDD" id="cd01837">
    <property type="entry name" value="SGNH_plant_lipase_like"/>
    <property type="match status" value="1"/>
</dbReference>
<dbReference type="Proteomes" id="UP001058974">
    <property type="component" value="Chromosome 5"/>
</dbReference>
<dbReference type="Pfam" id="PF00657">
    <property type="entry name" value="Lipase_GDSL"/>
    <property type="match status" value="1"/>
</dbReference>
<evidence type="ECO:0000313" key="3">
    <source>
        <dbReference type="Proteomes" id="UP001058974"/>
    </source>
</evidence>
<dbReference type="AlphaFoldDB" id="A0A9D5AKR6"/>
<dbReference type="PANTHER" id="PTHR45642:SF52">
    <property type="entry name" value="GDSL-LIKE LIPASE_ACYLHYDROLASE"/>
    <property type="match status" value="1"/>
</dbReference>
<dbReference type="EMBL" id="JAMSHJ010000005">
    <property type="protein sequence ID" value="KAI5412478.1"/>
    <property type="molecule type" value="Genomic_DNA"/>
</dbReference>
<organism evidence="2 3">
    <name type="scientific">Pisum sativum</name>
    <name type="common">Garden pea</name>
    <name type="synonym">Lathyrus oleraceus</name>
    <dbReference type="NCBI Taxonomy" id="3888"/>
    <lineage>
        <taxon>Eukaryota</taxon>
        <taxon>Viridiplantae</taxon>
        <taxon>Streptophyta</taxon>
        <taxon>Embryophyta</taxon>
        <taxon>Tracheophyta</taxon>
        <taxon>Spermatophyta</taxon>
        <taxon>Magnoliopsida</taxon>
        <taxon>eudicotyledons</taxon>
        <taxon>Gunneridae</taxon>
        <taxon>Pentapetalae</taxon>
        <taxon>rosids</taxon>
        <taxon>fabids</taxon>
        <taxon>Fabales</taxon>
        <taxon>Fabaceae</taxon>
        <taxon>Papilionoideae</taxon>
        <taxon>50 kb inversion clade</taxon>
        <taxon>NPAAA clade</taxon>
        <taxon>Hologalegina</taxon>
        <taxon>IRL clade</taxon>
        <taxon>Fabeae</taxon>
        <taxon>Lathyrus</taxon>
    </lineage>
</organism>
<proteinExistence type="inferred from homology"/>
<comment type="similarity">
    <text evidence="1">Belongs to the 'GDSL' lipolytic enzyme family.</text>
</comment>